<dbReference type="Proteomes" id="UP000274756">
    <property type="component" value="Unassembled WGS sequence"/>
</dbReference>
<evidence type="ECO:0000313" key="3">
    <source>
        <dbReference type="Proteomes" id="UP000038040"/>
    </source>
</evidence>
<dbReference type="Gene3D" id="2.60.40.10">
    <property type="entry name" value="Immunoglobulins"/>
    <property type="match status" value="5"/>
</dbReference>
<proteinExistence type="predicted"/>
<dbReference type="PANTHER" id="PTHR46957:SF1">
    <property type="entry name" value="PHOSPHATIDYLINOSITOL PHOSPHATASE PTPRQ"/>
    <property type="match status" value="1"/>
</dbReference>
<dbReference type="Proteomes" id="UP000038040">
    <property type="component" value="Unplaced"/>
</dbReference>
<reference evidence="5" key="1">
    <citation type="submission" date="2017-02" db="UniProtKB">
        <authorList>
            <consortium name="WormBaseParasite"/>
        </authorList>
    </citation>
    <scope>IDENTIFICATION</scope>
</reference>
<dbReference type="AlphaFoldDB" id="A0A0N4UMN9"/>
<feature type="domain" description="Fibronectin type-III" evidence="1">
    <location>
        <begin position="1"/>
        <end position="66"/>
    </location>
</feature>
<accession>A0A0N4UMN9</accession>
<evidence type="ECO:0000313" key="5">
    <source>
        <dbReference type="WBParaSite" id="DME_0000912401-mRNA-1"/>
    </source>
</evidence>
<dbReference type="OrthoDB" id="10253954at2759"/>
<gene>
    <name evidence="2" type="ORF">DME_LOCUS2861</name>
</gene>
<dbReference type="CDD" id="cd00063">
    <property type="entry name" value="FN3"/>
    <property type="match status" value="4"/>
</dbReference>
<dbReference type="SUPFAM" id="SSF49265">
    <property type="entry name" value="Fibronectin type III"/>
    <property type="match status" value="2"/>
</dbReference>
<keyword evidence="4" id="KW-1185">Reference proteome</keyword>
<name>A0A0N4UMN9_DRAME</name>
<evidence type="ECO:0000313" key="4">
    <source>
        <dbReference type="Proteomes" id="UP000274756"/>
    </source>
</evidence>
<feature type="domain" description="Fibronectin type-III" evidence="1">
    <location>
        <begin position="151"/>
        <end position="241"/>
    </location>
</feature>
<dbReference type="EMBL" id="UYYG01000085">
    <property type="protein sequence ID" value="VDN52888.1"/>
    <property type="molecule type" value="Genomic_DNA"/>
</dbReference>
<reference evidence="2 4" key="2">
    <citation type="submission" date="2018-11" db="EMBL/GenBank/DDBJ databases">
        <authorList>
            <consortium name="Pathogen Informatics"/>
        </authorList>
    </citation>
    <scope>NUCLEOTIDE SEQUENCE [LARGE SCALE GENOMIC DNA]</scope>
</reference>
<organism evidence="3 5">
    <name type="scientific">Dracunculus medinensis</name>
    <name type="common">Guinea worm</name>
    <dbReference type="NCBI Taxonomy" id="318479"/>
    <lineage>
        <taxon>Eukaryota</taxon>
        <taxon>Metazoa</taxon>
        <taxon>Ecdysozoa</taxon>
        <taxon>Nematoda</taxon>
        <taxon>Chromadorea</taxon>
        <taxon>Rhabditida</taxon>
        <taxon>Spirurina</taxon>
        <taxon>Dracunculoidea</taxon>
        <taxon>Dracunculidae</taxon>
        <taxon>Dracunculus</taxon>
    </lineage>
</organism>
<dbReference type="InterPro" id="IPR036116">
    <property type="entry name" value="FN3_sf"/>
</dbReference>
<dbReference type="GO" id="GO:0043235">
    <property type="term" value="C:receptor complex"/>
    <property type="evidence" value="ECO:0007669"/>
    <property type="project" value="TreeGrafter"/>
</dbReference>
<evidence type="ECO:0000259" key="1">
    <source>
        <dbReference type="PROSITE" id="PS50853"/>
    </source>
</evidence>
<protein>
    <submittedName>
        <fullName evidence="5">Fibronectin type-III domain-containing protein</fullName>
    </submittedName>
</protein>
<dbReference type="PROSITE" id="PS50853">
    <property type="entry name" value="FN3"/>
    <property type="match status" value="3"/>
</dbReference>
<dbReference type="Pfam" id="PF00041">
    <property type="entry name" value="fn3"/>
    <property type="match status" value="3"/>
</dbReference>
<evidence type="ECO:0000313" key="2">
    <source>
        <dbReference type="EMBL" id="VDN52888.1"/>
    </source>
</evidence>
<dbReference type="WBParaSite" id="DME_0000912401-mRNA-1">
    <property type="protein sequence ID" value="DME_0000912401-mRNA-1"/>
    <property type="gene ID" value="DME_0000912401"/>
</dbReference>
<dbReference type="PANTHER" id="PTHR46957">
    <property type="entry name" value="CYTOKINE RECEPTOR"/>
    <property type="match status" value="1"/>
</dbReference>
<dbReference type="InterPro" id="IPR050713">
    <property type="entry name" value="RTP_Phos/Ushers"/>
</dbReference>
<dbReference type="InterPro" id="IPR013783">
    <property type="entry name" value="Ig-like_fold"/>
</dbReference>
<feature type="domain" description="Fibronectin type-III" evidence="1">
    <location>
        <begin position="243"/>
        <end position="368"/>
    </location>
</feature>
<dbReference type="SMART" id="SM00060">
    <property type="entry name" value="FN3"/>
    <property type="match status" value="3"/>
</dbReference>
<sequence>LFLKIHSKFRFRESSAYKEKQVPPSVTTATVTDLEPFQLYEISVLAINAIGRGIATMPKEVQTDEFAPTTPPQRVQARALNRNSILVRWDPPEKPNGQITLEVKSDELITTLHDLEIEQTYYISVQAKNSKGLSPASKLVTVITKHGIPGQPMSLVAKPLDSRRIHLSWEKPIHSYNIIGYSVWFNNSVGAARQLTLTNPVNKHIIDGLEPNTIYSFRVAAQSSRGLGAYCEDVYAKTYPNVPSGSPKISSFETISSRSIMIQWSTPIIDIQDGDLINYKIKWHPIPDSDSAVNTTADSSDNNELYDDSIENNKDHEWNELVRDATLGNSVVLNDLKPFTSYKIFVAAGSKGGFGPLSQPLYIKTPEDG</sequence>
<dbReference type="InterPro" id="IPR003961">
    <property type="entry name" value="FN3_dom"/>
</dbReference>
<dbReference type="STRING" id="318479.A0A0N4UMN9"/>